<reference evidence="2 3" key="1">
    <citation type="journal article" date="2016" name="Mol. Biol. Evol.">
        <title>Comparative Genomics of Early-Diverging Mushroom-Forming Fungi Provides Insights into the Origins of Lignocellulose Decay Capabilities.</title>
        <authorList>
            <person name="Nagy L.G."/>
            <person name="Riley R."/>
            <person name="Tritt A."/>
            <person name="Adam C."/>
            <person name="Daum C."/>
            <person name="Floudas D."/>
            <person name="Sun H."/>
            <person name="Yadav J.S."/>
            <person name="Pangilinan J."/>
            <person name="Larsson K.H."/>
            <person name="Matsuura K."/>
            <person name="Barry K."/>
            <person name="Labutti K."/>
            <person name="Kuo R."/>
            <person name="Ohm R.A."/>
            <person name="Bhattacharya S.S."/>
            <person name="Shirouzu T."/>
            <person name="Yoshinaga Y."/>
            <person name="Martin F.M."/>
            <person name="Grigoriev I.V."/>
            <person name="Hibbett D.S."/>
        </authorList>
    </citation>
    <scope>NUCLEOTIDE SEQUENCE [LARGE SCALE GENOMIC DNA]</scope>
    <source>
        <strain evidence="2 3">CBS 109695</strain>
    </source>
</reference>
<name>A0A166KL43_9AGAM</name>
<accession>A0A166KL43</accession>
<protein>
    <submittedName>
        <fullName evidence="2">Uncharacterized protein</fullName>
    </submittedName>
</protein>
<keyword evidence="3" id="KW-1185">Reference proteome</keyword>
<evidence type="ECO:0000256" key="1">
    <source>
        <dbReference type="SAM" id="MobiDB-lite"/>
    </source>
</evidence>
<proteinExistence type="predicted"/>
<dbReference type="Proteomes" id="UP000076532">
    <property type="component" value="Unassembled WGS sequence"/>
</dbReference>
<sequence>MGAELKLLQTVSVTDGVTKPGGCLYITIEDKGCTPGPAQGLIGPVAVVAGRMLRELGPVSGIPGRTLRASGPVAGVPGRTLRASGPVAGVPGQLQKGPRSHPGPTPGMMSDDSQARVPCVGELPALSYCLLTKGLVHLEQEAIFSGKFLLFYVIVHMRSVVICITRSGHSGAITVSMVTVGRESGSLENERRYKVMLLRARSAIFVLDAFARAGWRSAGVSRKRGADATSGLCISQGTVAQRRGQQE</sequence>
<evidence type="ECO:0000313" key="2">
    <source>
        <dbReference type="EMBL" id="KZP22014.1"/>
    </source>
</evidence>
<organism evidence="2 3">
    <name type="scientific">Athelia psychrophila</name>
    <dbReference type="NCBI Taxonomy" id="1759441"/>
    <lineage>
        <taxon>Eukaryota</taxon>
        <taxon>Fungi</taxon>
        <taxon>Dikarya</taxon>
        <taxon>Basidiomycota</taxon>
        <taxon>Agaricomycotina</taxon>
        <taxon>Agaricomycetes</taxon>
        <taxon>Agaricomycetidae</taxon>
        <taxon>Atheliales</taxon>
        <taxon>Atheliaceae</taxon>
        <taxon>Athelia</taxon>
    </lineage>
</organism>
<dbReference type="AlphaFoldDB" id="A0A166KL43"/>
<feature type="region of interest" description="Disordered" evidence="1">
    <location>
        <begin position="87"/>
        <end position="114"/>
    </location>
</feature>
<gene>
    <name evidence="2" type="ORF">FIBSPDRAFT_890807</name>
</gene>
<evidence type="ECO:0000313" key="3">
    <source>
        <dbReference type="Proteomes" id="UP000076532"/>
    </source>
</evidence>
<dbReference type="EMBL" id="KV417543">
    <property type="protein sequence ID" value="KZP22014.1"/>
    <property type="molecule type" value="Genomic_DNA"/>
</dbReference>